<dbReference type="GO" id="GO:0016787">
    <property type="term" value="F:hydrolase activity"/>
    <property type="evidence" value="ECO:0007669"/>
    <property type="project" value="UniProtKB-KW"/>
</dbReference>
<organism evidence="3 4">
    <name type="scientific">Sagittula salina</name>
    <dbReference type="NCBI Taxonomy" id="2820268"/>
    <lineage>
        <taxon>Bacteria</taxon>
        <taxon>Pseudomonadati</taxon>
        <taxon>Pseudomonadota</taxon>
        <taxon>Alphaproteobacteria</taxon>
        <taxon>Rhodobacterales</taxon>
        <taxon>Roseobacteraceae</taxon>
        <taxon>Sagittula</taxon>
    </lineage>
</organism>
<comment type="caution">
    <text evidence="3">The sequence shown here is derived from an EMBL/GenBank/DDBJ whole genome shotgun (WGS) entry which is preliminary data.</text>
</comment>
<name>A0A940MRV7_9RHOB</name>
<evidence type="ECO:0000313" key="3">
    <source>
        <dbReference type="EMBL" id="MBP0483862.1"/>
    </source>
</evidence>
<dbReference type="AlphaFoldDB" id="A0A940MRV7"/>
<reference evidence="3" key="1">
    <citation type="submission" date="2021-03" db="EMBL/GenBank/DDBJ databases">
        <title>Sagittula salina sp. nov. strain M10.9X isolated from the marine waste.</title>
        <authorList>
            <person name="Satari L."/>
            <person name="Molina-Menor E."/>
            <person name="Vidal-Verdu A."/>
            <person name="Pascual J."/>
            <person name="Pereto J."/>
            <person name="Porcar M."/>
        </authorList>
    </citation>
    <scope>NUCLEOTIDE SEQUENCE</scope>
    <source>
        <strain evidence="3">M10.9X</strain>
    </source>
</reference>
<protein>
    <submittedName>
        <fullName evidence="3">Alpha/beta hydrolase</fullName>
    </submittedName>
</protein>
<keyword evidence="4" id="KW-1185">Reference proteome</keyword>
<dbReference type="Gene3D" id="3.40.50.1820">
    <property type="entry name" value="alpha/beta hydrolase"/>
    <property type="match status" value="1"/>
</dbReference>
<gene>
    <name evidence="3" type="ORF">J5474_15370</name>
</gene>
<dbReference type="Proteomes" id="UP000675940">
    <property type="component" value="Unassembled WGS sequence"/>
</dbReference>
<dbReference type="SUPFAM" id="SSF53474">
    <property type="entry name" value="alpha/beta-Hydrolases"/>
    <property type="match status" value="1"/>
</dbReference>
<accession>A0A940MRV7</accession>
<dbReference type="InterPro" id="IPR013595">
    <property type="entry name" value="Pept_S33_TAP-like_C"/>
</dbReference>
<dbReference type="Pfam" id="PF08386">
    <property type="entry name" value="Abhydrolase_4"/>
    <property type="match status" value="1"/>
</dbReference>
<evidence type="ECO:0000256" key="1">
    <source>
        <dbReference type="SAM" id="MobiDB-lite"/>
    </source>
</evidence>
<proteinExistence type="predicted"/>
<evidence type="ECO:0000313" key="4">
    <source>
        <dbReference type="Proteomes" id="UP000675940"/>
    </source>
</evidence>
<evidence type="ECO:0000259" key="2">
    <source>
        <dbReference type="Pfam" id="PF08386"/>
    </source>
</evidence>
<sequence>MTDLPPFSDLSPAALEAEQHDRATLRVWLRRLALRVAARLLPDYTAAVLAHRYLCSAKGLLDDPALHRYGFEVVQIAPDCALLRKPGAGPQAPRVLIVPGHDGHFRQFARLLHALEAQGAACDMLVLPGHLHGHFSECALNDIVEAIRLAGLQHGPYDGLAAHCLSASAALLAMDAGLRCPRVAMISAVLDVRHLVTLGARQYGISGRCLQRFLDRLDARSAPYVMDTPWRPVATEREEDILLLHARSDYAAPFEQVESFETLCPTARLSAWDNLGHNGILGSRAAMEEVAAFLTRPAIRPGNWPAHLQTARNDAPPDQKKTGPSPEGPAVPRP</sequence>
<feature type="region of interest" description="Disordered" evidence="1">
    <location>
        <begin position="303"/>
        <end position="334"/>
    </location>
</feature>
<keyword evidence="3" id="KW-0378">Hydrolase</keyword>
<feature type="domain" description="Peptidase S33 tripeptidyl aminopeptidase-like C-terminal" evidence="2">
    <location>
        <begin position="236"/>
        <end position="298"/>
    </location>
</feature>
<dbReference type="RefSeq" id="WP_209361798.1">
    <property type="nucleotide sequence ID" value="NZ_JAGISH010000008.1"/>
</dbReference>
<dbReference type="InterPro" id="IPR029058">
    <property type="entry name" value="AB_hydrolase_fold"/>
</dbReference>
<dbReference type="EMBL" id="JAGISH010000008">
    <property type="protein sequence ID" value="MBP0483862.1"/>
    <property type="molecule type" value="Genomic_DNA"/>
</dbReference>